<dbReference type="PROSITE" id="PS51177">
    <property type="entry name" value="LUMAZINE_BIND"/>
    <property type="match status" value="2"/>
</dbReference>
<reference evidence="12 13" key="1">
    <citation type="journal article" date="2016" name="Nat. Commun.">
        <title>Thousands of microbial genomes shed light on interconnected biogeochemical processes in an aquifer system.</title>
        <authorList>
            <person name="Anantharaman K."/>
            <person name="Brown C.T."/>
            <person name="Hug L.A."/>
            <person name="Sharon I."/>
            <person name="Castelle C.J."/>
            <person name="Probst A.J."/>
            <person name="Thomas B.C."/>
            <person name="Singh A."/>
            <person name="Wilkins M.J."/>
            <person name="Karaoz U."/>
            <person name="Brodie E.L."/>
            <person name="Williams K.H."/>
            <person name="Hubbard S.S."/>
            <person name="Banfield J.F."/>
        </authorList>
    </citation>
    <scope>NUCLEOTIDE SEQUENCE [LARGE SCALE GENOMIC DNA]</scope>
</reference>
<dbReference type="SUPFAM" id="SSF63380">
    <property type="entry name" value="Riboflavin synthase domain-like"/>
    <property type="match status" value="2"/>
</dbReference>
<dbReference type="GO" id="GO:0009231">
    <property type="term" value="P:riboflavin biosynthetic process"/>
    <property type="evidence" value="ECO:0007669"/>
    <property type="project" value="UniProtKB-KW"/>
</dbReference>
<feature type="domain" description="Lumazine-binding" evidence="11">
    <location>
        <begin position="1"/>
        <end position="97"/>
    </location>
</feature>
<evidence type="ECO:0000313" key="12">
    <source>
        <dbReference type="EMBL" id="OGL88514.1"/>
    </source>
</evidence>
<sequence>MFTGIVQSCVPVVSFTHMDGHAVLVLLFSEDRVRGLRRGASVAVDGACLTVTKIDKTRVSFDLMGETLAKTTLGQLKENDRVNSERSASLGDEIGGHLLSGHITGTAEIVAIDHPENNHVVTFGVPPEWMKYIFPKGFIALDGASLTIVDVDKAAGTFTVWLIPETLRMTTFGFKKTGDRVNVEIDSRTQTIVDTVQALMSAGDSP</sequence>
<evidence type="ECO:0000256" key="2">
    <source>
        <dbReference type="ARBA" id="ARBA00002803"/>
    </source>
</evidence>
<dbReference type="CDD" id="cd00402">
    <property type="entry name" value="Riboflavin_synthase_like"/>
    <property type="match status" value="1"/>
</dbReference>
<accession>A0A1F7VES8</accession>
<dbReference type="STRING" id="1802410.A3H75_02665"/>
<dbReference type="EC" id="2.5.1.9" evidence="4 9"/>
<dbReference type="Proteomes" id="UP000176678">
    <property type="component" value="Unassembled WGS sequence"/>
</dbReference>
<keyword evidence="8" id="KW-0677">Repeat</keyword>
<dbReference type="InterPro" id="IPR001783">
    <property type="entry name" value="Lumazine-bd"/>
</dbReference>
<comment type="function">
    <text evidence="2">Catalyzes the dismutation of two molecules of 6,7-dimethyl-8-ribityllumazine, resulting in the formation of riboflavin and 5-amino-6-(D-ribitylamino)uracil.</text>
</comment>
<dbReference type="PANTHER" id="PTHR21098:SF0">
    <property type="entry name" value="RIBOFLAVIN SYNTHASE"/>
    <property type="match status" value="1"/>
</dbReference>
<evidence type="ECO:0000256" key="8">
    <source>
        <dbReference type="ARBA" id="ARBA00022737"/>
    </source>
</evidence>
<feature type="repeat" description="Lumazine-binding" evidence="10">
    <location>
        <begin position="98"/>
        <end position="196"/>
    </location>
</feature>
<dbReference type="NCBIfam" id="NF009566">
    <property type="entry name" value="PRK13020.1"/>
    <property type="match status" value="1"/>
</dbReference>
<dbReference type="FunFam" id="2.40.30.20:FF:000003">
    <property type="entry name" value="Riboflavin synthase, alpha subunit"/>
    <property type="match status" value="1"/>
</dbReference>
<evidence type="ECO:0000256" key="6">
    <source>
        <dbReference type="ARBA" id="ARBA00022619"/>
    </source>
</evidence>
<evidence type="ECO:0000256" key="4">
    <source>
        <dbReference type="ARBA" id="ARBA00012827"/>
    </source>
</evidence>
<dbReference type="InterPro" id="IPR023366">
    <property type="entry name" value="ATP_synth_asu-like_sf"/>
</dbReference>
<evidence type="ECO:0000313" key="13">
    <source>
        <dbReference type="Proteomes" id="UP000176678"/>
    </source>
</evidence>
<protein>
    <recommendedName>
        <fullName evidence="5 9">Riboflavin synthase</fullName>
        <ecNumber evidence="4 9">2.5.1.9</ecNumber>
    </recommendedName>
</protein>
<dbReference type="Gene3D" id="2.40.30.20">
    <property type="match status" value="2"/>
</dbReference>
<feature type="repeat" description="Lumazine-binding" evidence="10">
    <location>
        <begin position="1"/>
        <end position="97"/>
    </location>
</feature>
<evidence type="ECO:0000259" key="11">
    <source>
        <dbReference type="PROSITE" id="PS51177"/>
    </source>
</evidence>
<dbReference type="AlphaFoldDB" id="A0A1F7VES8"/>
<evidence type="ECO:0000256" key="7">
    <source>
        <dbReference type="ARBA" id="ARBA00022679"/>
    </source>
</evidence>
<dbReference type="PANTHER" id="PTHR21098">
    <property type="entry name" value="RIBOFLAVIN SYNTHASE ALPHA CHAIN"/>
    <property type="match status" value="1"/>
</dbReference>
<dbReference type="PIRSF" id="PIRSF000498">
    <property type="entry name" value="Riboflavin_syn_A"/>
    <property type="match status" value="1"/>
</dbReference>
<name>A0A1F7VES8_9BACT</name>
<evidence type="ECO:0000256" key="3">
    <source>
        <dbReference type="ARBA" id="ARBA00004887"/>
    </source>
</evidence>
<organism evidence="12 13">
    <name type="scientific">Candidatus Uhrbacteria bacterium RIFCSPLOWO2_02_FULL_51_9</name>
    <dbReference type="NCBI Taxonomy" id="1802410"/>
    <lineage>
        <taxon>Bacteria</taxon>
        <taxon>Candidatus Uhriibacteriota</taxon>
    </lineage>
</organism>
<keyword evidence="7" id="KW-0808">Transferase</keyword>
<keyword evidence="6" id="KW-0686">Riboflavin biosynthesis</keyword>
<dbReference type="InterPro" id="IPR026017">
    <property type="entry name" value="Lumazine-bd_dom"/>
</dbReference>
<dbReference type="EMBL" id="MGES01000043">
    <property type="protein sequence ID" value="OGL88514.1"/>
    <property type="molecule type" value="Genomic_DNA"/>
</dbReference>
<evidence type="ECO:0000256" key="9">
    <source>
        <dbReference type="NCBIfam" id="TIGR00187"/>
    </source>
</evidence>
<dbReference type="GO" id="GO:0004746">
    <property type="term" value="F:riboflavin synthase activity"/>
    <property type="evidence" value="ECO:0007669"/>
    <property type="project" value="UniProtKB-UniRule"/>
</dbReference>
<feature type="domain" description="Lumazine-binding" evidence="11">
    <location>
        <begin position="98"/>
        <end position="196"/>
    </location>
</feature>
<dbReference type="Pfam" id="PF00677">
    <property type="entry name" value="Lum_binding"/>
    <property type="match status" value="2"/>
</dbReference>
<comment type="pathway">
    <text evidence="3">Cofactor biosynthesis; riboflavin biosynthesis; riboflavin from 2-hydroxy-3-oxobutyl phosphate and 5-amino-6-(D-ribitylamino)uracil: step 2/2.</text>
</comment>
<dbReference type="InterPro" id="IPR017938">
    <property type="entry name" value="Riboflavin_synthase-like_b-brl"/>
</dbReference>
<dbReference type="NCBIfam" id="TIGR00187">
    <property type="entry name" value="ribE"/>
    <property type="match status" value="1"/>
</dbReference>
<evidence type="ECO:0000256" key="1">
    <source>
        <dbReference type="ARBA" id="ARBA00000968"/>
    </source>
</evidence>
<dbReference type="NCBIfam" id="NF006767">
    <property type="entry name" value="PRK09289.1"/>
    <property type="match status" value="1"/>
</dbReference>
<comment type="catalytic activity">
    <reaction evidence="1">
        <text>2 6,7-dimethyl-8-(1-D-ribityl)lumazine + H(+) = 5-amino-6-(D-ribitylamino)uracil + riboflavin</text>
        <dbReference type="Rhea" id="RHEA:20772"/>
        <dbReference type="ChEBI" id="CHEBI:15378"/>
        <dbReference type="ChEBI" id="CHEBI:15934"/>
        <dbReference type="ChEBI" id="CHEBI:57986"/>
        <dbReference type="ChEBI" id="CHEBI:58201"/>
        <dbReference type="EC" id="2.5.1.9"/>
    </reaction>
</comment>
<proteinExistence type="predicted"/>
<evidence type="ECO:0000256" key="10">
    <source>
        <dbReference type="PROSITE-ProRule" id="PRU00524"/>
    </source>
</evidence>
<comment type="caution">
    <text evidence="12">The sequence shown here is derived from an EMBL/GenBank/DDBJ whole genome shotgun (WGS) entry which is preliminary data.</text>
</comment>
<gene>
    <name evidence="12" type="ORF">A3H75_02665</name>
</gene>
<evidence type="ECO:0000256" key="5">
    <source>
        <dbReference type="ARBA" id="ARBA00013950"/>
    </source>
</evidence>